<dbReference type="PANTHER" id="PTHR43619">
    <property type="entry name" value="S-ADENOSYL-L-METHIONINE-DEPENDENT METHYLTRANSFERASE YKTD-RELATED"/>
    <property type="match status" value="1"/>
</dbReference>
<keyword evidence="2" id="KW-0489">Methyltransferase</keyword>
<feature type="region of interest" description="Disordered" evidence="4">
    <location>
        <begin position="154"/>
        <end position="178"/>
    </location>
</feature>
<dbReference type="EMBL" id="JALJOV010000782">
    <property type="protein sequence ID" value="KAK9861294.1"/>
    <property type="molecule type" value="Genomic_DNA"/>
</dbReference>
<comment type="caution">
    <text evidence="5">The sequence shown here is derived from an EMBL/GenBank/DDBJ whole genome shotgun (WGS) entry which is preliminary data.</text>
</comment>
<dbReference type="Gene3D" id="3.40.50.150">
    <property type="entry name" value="Vaccinia Virus protein VP39"/>
    <property type="match status" value="1"/>
</dbReference>
<dbReference type="Pfam" id="PF04072">
    <property type="entry name" value="LCM"/>
    <property type="match status" value="1"/>
</dbReference>
<evidence type="ECO:0000256" key="4">
    <source>
        <dbReference type="SAM" id="MobiDB-lite"/>
    </source>
</evidence>
<evidence type="ECO:0000256" key="3">
    <source>
        <dbReference type="ARBA" id="ARBA00022679"/>
    </source>
</evidence>
<dbReference type="InterPro" id="IPR011610">
    <property type="entry name" value="SAM_mthyl_Trfase_ML2640-like"/>
</dbReference>
<dbReference type="Proteomes" id="UP001485043">
    <property type="component" value="Unassembled WGS sequence"/>
</dbReference>
<proteinExistence type="inferred from homology"/>
<dbReference type="PANTHER" id="PTHR43619:SF2">
    <property type="entry name" value="S-ADENOSYL-L-METHIONINE-DEPENDENT METHYLTRANSFERASES SUPERFAMILY PROTEIN"/>
    <property type="match status" value="1"/>
</dbReference>
<evidence type="ECO:0000313" key="5">
    <source>
        <dbReference type="EMBL" id="KAK9861294.1"/>
    </source>
</evidence>
<evidence type="ECO:0000313" key="6">
    <source>
        <dbReference type="Proteomes" id="UP001485043"/>
    </source>
</evidence>
<accession>A0AAW1SXS0</accession>
<dbReference type="NCBIfam" id="TIGR00027">
    <property type="entry name" value="mthyl_TIGR00027"/>
    <property type="match status" value="1"/>
</dbReference>
<organism evidence="5 6">
    <name type="scientific">Apatococcus fuscideae</name>
    <dbReference type="NCBI Taxonomy" id="2026836"/>
    <lineage>
        <taxon>Eukaryota</taxon>
        <taxon>Viridiplantae</taxon>
        <taxon>Chlorophyta</taxon>
        <taxon>core chlorophytes</taxon>
        <taxon>Trebouxiophyceae</taxon>
        <taxon>Chlorellales</taxon>
        <taxon>Chlorellaceae</taxon>
        <taxon>Apatococcus</taxon>
    </lineage>
</organism>
<comment type="similarity">
    <text evidence="1">Belongs to the UPF0677 family.</text>
</comment>
<feature type="region of interest" description="Disordered" evidence="4">
    <location>
        <begin position="56"/>
        <end position="80"/>
    </location>
</feature>
<keyword evidence="3" id="KW-0808">Transferase</keyword>
<gene>
    <name evidence="5" type="ORF">WJX84_009360</name>
</gene>
<dbReference type="AlphaFoldDB" id="A0AAW1SXS0"/>
<dbReference type="GO" id="GO:0008168">
    <property type="term" value="F:methyltransferase activity"/>
    <property type="evidence" value="ECO:0007669"/>
    <property type="project" value="UniProtKB-KW"/>
</dbReference>
<evidence type="ECO:0000256" key="1">
    <source>
        <dbReference type="ARBA" id="ARBA00008138"/>
    </source>
</evidence>
<keyword evidence="6" id="KW-1185">Reference proteome</keyword>
<dbReference type="SUPFAM" id="SSF53335">
    <property type="entry name" value="S-adenosyl-L-methionine-dependent methyltransferases"/>
    <property type="match status" value="1"/>
</dbReference>
<name>A0AAW1SXS0_9CHLO</name>
<protein>
    <submittedName>
        <fullName evidence="5">Uncharacterized protein</fullName>
    </submittedName>
</protein>
<dbReference type="GO" id="GO:0032259">
    <property type="term" value="P:methylation"/>
    <property type="evidence" value="ECO:0007669"/>
    <property type="project" value="UniProtKB-KW"/>
</dbReference>
<evidence type="ECO:0000256" key="2">
    <source>
        <dbReference type="ARBA" id="ARBA00022603"/>
    </source>
</evidence>
<dbReference type="InterPro" id="IPR029063">
    <property type="entry name" value="SAM-dependent_MTases_sf"/>
</dbReference>
<reference evidence="5 6" key="1">
    <citation type="journal article" date="2024" name="Nat. Commun.">
        <title>Phylogenomics reveals the evolutionary origins of lichenization in chlorophyte algae.</title>
        <authorList>
            <person name="Puginier C."/>
            <person name="Libourel C."/>
            <person name="Otte J."/>
            <person name="Skaloud P."/>
            <person name="Haon M."/>
            <person name="Grisel S."/>
            <person name="Petersen M."/>
            <person name="Berrin J.G."/>
            <person name="Delaux P.M."/>
            <person name="Dal Grande F."/>
            <person name="Keller J."/>
        </authorList>
    </citation>
    <scope>NUCLEOTIDE SEQUENCE [LARGE SCALE GENOMIC DNA]</scope>
    <source>
        <strain evidence="5 6">SAG 2523</strain>
    </source>
</reference>
<sequence length="345" mass="37327">MTVSTSVQSATEHQEFNGLNSAVSYSSQMVAAYRAIENGEEDGLFTDPLAEGLAGPAAMQDARTQSPEWKHDAGLPGQKRRKAQYSRMACRTKFIDDCIQQFLHGQPGQKQVVLLGAGMDSRAWRMDVPSGVAWFEVDMADVLLAKQRTLSSLGAQVPAPAGPPDKVTPAASKASSDQHYKHPLRSSSWVSLQADLEGASWQEELKRHGFRANIPTIWVLEGLLMYLGPKAVDSLLSGTSGLSSQGSMLVTMAFNEGALGRDDLTVGDYAKTPAWQTLKSTFKSGVPDQPQQWLQTRGWQAQQVLTYGEVAHLAAGKYGQFAFDTSTTGLAGRRTLFITASPTST</sequence>
<dbReference type="InterPro" id="IPR007213">
    <property type="entry name" value="Ppm1/Ppm2/Tcmp"/>
</dbReference>